<dbReference type="GO" id="GO:0000981">
    <property type="term" value="F:DNA-binding transcription factor activity, RNA polymerase II-specific"/>
    <property type="evidence" value="ECO:0007669"/>
    <property type="project" value="InterPro"/>
</dbReference>
<comment type="subcellular location">
    <subcellularLocation>
        <location evidence="4 5">Nucleus</location>
    </subcellularLocation>
</comment>
<evidence type="ECO:0000259" key="7">
    <source>
        <dbReference type="PROSITE" id="PS50071"/>
    </source>
</evidence>
<keyword evidence="9" id="KW-1185">Reference proteome</keyword>
<evidence type="ECO:0000256" key="1">
    <source>
        <dbReference type="ARBA" id="ARBA00023125"/>
    </source>
</evidence>
<accession>A0A507EBG2</accession>
<feature type="region of interest" description="Disordered" evidence="6">
    <location>
        <begin position="383"/>
        <end position="408"/>
    </location>
</feature>
<dbReference type="AlphaFoldDB" id="A0A507EBG2"/>
<feature type="compositionally biased region" description="Polar residues" evidence="6">
    <location>
        <begin position="389"/>
        <end position="408"/>
    </location>
</feature>
<dbReference type="InterPro" id="IPR001356">
    <property type="entry name" value="HD"/>
</dbReference>
<evidence type="ECO:0000256" key="4">
    <source>
        <dbReference type="PROSITE-ProRule" id="PRU00108"/>
    </source>
</evidence>
<dbReference type="SUPFAM" id="SSF46689">
    <property type="entry name" value="Homeodomain-like"/>
    <property type="match status" value="1"/>
</dbReference>
<feature type="domain" description="Homeobox" evidence="7">
    <location>
        <begin position="121"/>
        <end position="181"/>
    </location>
</feature>
<dbReference type="PROSITE" id="PS50071">
    <property type="entry name" value="HOMEOBOX_2"/>
    <property type="match status" value="1"/>
</dbReference>
<organism evidence="8 9">
    <name type="scientific">Powellomyces hirtus</name>
    <dbReference type="NCBI Taxonomy" id="109895"/>
    <lineage>
        <taxon>Eukaryota</taxon>
        <taxon>Fungi</taxon>
        <taxon>Fungi incertae sedis</taxon>
        <taxon>Chytridiomycota</taxon>
        <taxon>Chytridiomycota incertae sedis</taxon>
        <taxon>Chytridiomycetes</taxon>
        <taxon>Spizellomycetales</taxon>
        <taxon>Powellomycetaceae</taxon>
        <taxon>Powellomyces</taxon>
    </lineage>
</organism>
<feature type="compositionally biased region" description="Low complexity" evidence="6">
    <location>
        <begin position="632"/>
        <end position="647"/>
    </location>
</feature>
<evidence type="ECO:0000256" key="5">
    <source>
        <dbReference type="RuleBase" id="RU000682"/>
    </source>
</evidence>
<evidence type="ECO:0000256" key="3">
    <source>
        <dbReference type="ARBA" id="ARBA00023242"/>
    </source>
</evidence>
<gene>
    <name evidence="8" type="ORF">PhCBS80983_g01283</name>
</gene>
<evidence type="ECO:0000256" key="2">
    <source>
        <dbReference type="ARBA" id="ARBA00023155"/>
    </source>
</evidence>
<evidence type="ECO:0000313" key="8">
    <source>
        <dbReference type="EMBL" id="TPX61164.1"/>
    </source>
</evidence>
<feature type="region of interest" description="Disordered" evidence="6">
    <location>
        <begin position="632"/>
        <end position="685"/>
    </location>
</feature>
<comment type="caution">
    <text evidence="8">The sequence shown here is derived from an EMBL/GenBank/DDBJ whole genome shotgun (WGS) entry which is preliminary data.</text>
</comment>
<keyword evidence="1 4" id="KW-0238">DNA-binding</keyword>
<evidence type="ECO:0000313" key="9">
    <source>
        <dbReference type="Proteomes" id="UP000318582"/>
    </source>
</evidence>
<dbReference type="Gene3D" id="1.10.10.60">
    <property type="entry name" value="Homeodomain-like"/>
    <property type="match status" value="1"/>
</dbReference>
<proteinExistence type="predicted"/>
<dbReference type="PROSITE" id="PS00027">
    <property type="entry name" value="HOMEOBOX_1"/>
    <property type="match status" value="1"/>
</dbReference>
<feature type="region of interest" description="Disordered" evidence="6">
    <location>
        <begin position="80"/>
        <end position="103"/>
    </location>
</feature>
<feature type="region of interest" description="Disordered" evidence="6">
    <location>
        <begin position="321"/>
        <end position="363"/>
    </location>
</feature>
<dbReference type="SMART" id="SM00389">
    <property type="entry name" value="HOX"/>
    <property type="match status" value="1"/>
</dbReference>
<name>A0A507EBG2_9FUNG</name>
<dbReference type="PANTHER" id="PTHR24324">
    <property type="entry name" value="HOMEOBOX PROTEIN HHEX"/>
    <property type="match status" value="1"/>
</dbReference>
<dbReference type="InterPro" id="IPR051000">
    <property type="entry name" value="Homeobox_DNA-bind_prot"/>
</dbReference>
<dbReference type="STRING" id="109895.A0A507EBG2"/>
<dbReference type="PANTHER" id="PTHR24324:SF9">
    <property type="entry name" value="HOMEOBOX DOMAIN-CONTAINING PROTEIN"/>
    <property type="match status" value="1"/>
</dbReference>
<dbReference type="GO" id="GO:0030154">
    <property type="term" value="P:cell differentiation"/>
    <property type="evidence" value="ECO:0007669"/>
    <property type="project" value="TreeGrafter"/>
</dbReference>
<evidence type="ECO:0000256" key="6">
    <source>
        <dbReference type="SAM" id="MobiDB-lite"/>
    </source>
</evidence>
<keyword evidence="3 4" id="KW-0539">Nucleus</keyword>
<feature type="DNA-binding region" description="Homeobox" evidence="4">
    <location>
        <begin position="123"/>
        <end position="182"/>
    </location>
</feature>
<dbReference type="GO" id="GO:0005634">
    <property type="term" value="C:nucleus"/>
    <property type="evidence" value="ECO:0007669"/>
    <property type="project" value="UniProtKB-SubCell"/>
</dbReference>
<feature type="compositionally biased region" description="Low complexity" evidence="6">
    <location>
        <begin position="90"/>
        <end position="101"/>
    </location>
</feature>
<dbReference type="Pfam" id="PF00046">
    <property type="entry name" value="Homeodomain"/>
    <property type="match status" value="1"/>
</dbReference>
<dbReference type="Proteomes" id="UP000318582">
    <property type="component" value="Unassembled WGS sequence"/>
</dbReference>
<dbReference type="InterPro" id="IPR009057">
    <property type="entry name" value="Homeodomain-like_sf"/>
</dbReference>
<dbReference type="CDD" id="cd00086">
    <property type="entry name" value="homeodomain"/>
    <property type="match status" value="1"/>
</dbReference>
<feature type="region of interest" description="Disordered" evidence="6">
    <location>
        <begin position="287"/>
        <end position="308"/>
    </location>
</feature>
<dbReference type="InterPro" id="IPR017970">
    <property type="entry name" value="Homeobox_CS"/>
</dbReference>
<protein>
    <recommendedName>
        <fullName evidence="7">Homeobox domain-containing protein</fullName>
    </recommendedName>
</protein>
<feature type="compositionally biased region" description="Low complexity" evidence="6">
    <location>
        <begin position="447"/>
        <end position="466"/>
    </location>
</feature>
<feature type="compositionally biased region" description="Low complexity" evidence="6">
    <location>
        <begin position="335"/>
        <end position="346"/>
    </location>
</feature>
<dbReference type="GO" id="GO:0000978">
    <property type="term" value="F:RNA polymerase II cis-regulatory region sequence-specific DNA binding"/>
    <property type="evidence" value="ECO:0007669"/>
    <property type="project" value="TreeGrafter"/>
</dbReference>
<reference evidence="8 9" key="1">
    <citation type="journal article" date="2019" name="Sci. Rep.">
        <title>Comparative genomics of chytrid fungi reveal insights into the obligate biotrophic and pathogenic lifestyle of Synchytrium endobioticum.</title>
        <authorList>
            <person name="van de Vossenberg B.T.L.H."/>
            <person name="Warris S."/>
            <person name="Nguyen H.D.T."/>
            <person name="van Gent-Pelzer M.P.E."/>
            <person name="Joly D.L."/>
            <person name="van de Geest H.C."/>
            <person name="Bonants P.J.M."/>
            <person name="Smith D.S."/>
            <person name="Levesque C.A."/>
            <person name="van der Lee T.A.J."/>
        </authorList>
    </citation>
    <scope>NUCLEOTIDE SEQUENCE [LARGE SCALE GENOMIC DNA]</scope>
    <source>
        <strain evidence="8 9">CBS 809.83</strain>
    </source>
</reference>
<dbReference type="EMBL" id="QEAQ01000009">
    <property type="protein sequence ID" value="TPX61164.1"/>
    <property type="molecule type" value="Genomic_DNA"/>
</dbReference>
<keyword evidence="2 4" id="KW-0371">Homeobox</keyword>
<feature type="region of interest" description="Disordered" evidence="6">
    <location>
        <begin position="426"/>
        <end position="492"/>
    </location>
</feature>
<sequence length="685" mass="75999">MPDSAYLHERRTGLPAFSLQLPTADPHHAGALSAPVHRSISSPNSALHSPALSAFDYHDSDSPTNPYLTHDSIRNATFLEQPTNDDRDAGASSLSDSDSGGIRFVNETMESLREQIERDELMPRKKRVRTSFEQLNILLEAFAENPMPEPPARTKLAQTLGMTPRAVQIWFQNRRAKTKLESRRGSTASTDSVSAFMEVTTPVASQKHSIPPTITECAEPSDGEAAQDPTNAAPPVLNAILNTVFTNFKPHTSAPREVQRLRPAAGSQLTVNTACRHASLPDIHQPSGYLSSTRPHSAFPSGQPIRSRSIDYGGSMAPRFPSNPTFAVPPPPSPSFTRRPSLLRSPDASPALQSGYVGTSSKRMHHPYFPSRVVSRRHSVIDPREPPATTVSMPESYSAQYGSETSSFVDEPSGYIPQVQVPTNLFETPSPLSIPSPAHDDNHHQYHQQQHQYQYLPQQQQQQHQHPPNHDFFNEPPAHFPQPPHIPASASPLLTSTFTLNGETFNQFLDEHHRTFLSMNDPIRPSELAFSHMDTTPHPLVHTTNQPYIKLEPDSDDGWSSRTELDTEYEWRTQEQRQMAEIEAALFTTTDSLQQLHLTSPLASPLLPQAAGPYNYPPNLAYAPLDLNNSTLLQTTPTQPQMQHNPTIVNPPLVGGHRRTDSWLRRSMSSPDIYGNAGGRYSQTQ</sequence>